<dbReference type="SUPFAM" id="SSF53850">
    <property type="entry name" value="Periplasmic binding protein-like II"/>
    <property type="match status" value="1"/>
</dbReference>
<dbReference type="AlphaFoldDB" id="A0A1W6ZXC1"/>
<gene>
    <name evidence="2" type="ORF">CAK95_24860</name>
</gene>
<dbReference type="PIRSF" id="PIRSF017082">
    <property type="entry name" value="YflP"/>
    <property type="match status" value="1"/>
</dbReference>
<dbReference type="EMBL" id="CP021112">
    <property type="protein sequence ID" value="ARQ01970.1"/>
    <property type="molecule type" value="Genomic_DNA"/>
</dbReference>
<sequence length="340" mass="36387">MMNRDHGMSQRRMMRGRETAAAAFAIALVGAMLAMAGTPAQAQTWPQRPVRLVLPFGAGSATDVAARLMTDKLQAKWGQPVVIENKPGADGLLAINAFLQANDDHVLLYSSSASFMAHPYTLDKMTYDFERDMTPIARVTDTVLCVNVPASSPIQTLGQFVAATRAAPGKMNVTGAPGVPDFTLDYFLKTQGLQAQKIPFKNIVEAATALAGGQIDFLLTSVAIVQPLVSAGKIRILAVTSRERASFAPDIPTVHELGFGGLGVETTAGLYGPKTMPRELRERIARDVTEVAADKTVSERLLATGQVVRTGSPDQLASTIKEQSDLTARIAKTLDLKPKN</sequence>
<dbReference type="InterPro" id="IPR005064">
    <property type="entry name" value="BUG"/>
</dbReference>
<organism evidence="2 3">
    <name type="scientific">Pseudorhodoplanes sinuspersici</name>
    <dbReference type="NCBI Taxonomy" id="1235591"/>
    <lineage>
        <taxon>Bacteria</taxon>
        <taxon>Pseudomonadati</taxon>
        <taxon>Pseudomonadota</taxon>
        <taxon>Alphaproteobacteria</taxon>
        <taxon>Hyphomicrobiales</taxon>
        <taxon>Pseudorhodoplanes</taxon>
    </lineage>
</organism>
<proteinExistence type="inferred from homology"/>
<dbReference type="Gene3D" id="3.40.190.10">
    <property type="entry name" value="Periplasmic binding protein-like II"/>
    <property type="match status" value="1"/>
</dbReference>
<accession>A0A1W6ZXC1</accession>
<dbReference type="PANTHER" id="PTHR42928">
    <property type="entry name" value="TRICARBOXYLATE-BINDING PROTEIN"/>
    <property type="match status" value="1"/>
</dbReference>
<dbReference type="InterPro" id="IPR042100">
    <property type="entry name" value="Bug_dom1"/>
</dbReference>
<dbReference type="PANTHER" id="PTHR42928:SF5">
    <property type="entry name" value="BLR1237 PROTEIN"/>
    <property type="match status" value="1"/>
</dbReference>
<dbReference type="STRING" id="1235591.CAK95_24860"/>
<comment type="similarity">
    <text evidence="1">Belongs to the UPF0065 (bug) family.</text>
</comment>
<keyword evidence="3" id="KW-1185">Reference proteome</keyword>
<evidence type="ECO:0000313" key="3">
    <source>
        <dbReference type="Proteomes" id="UP000194137"/>
    </source>
</evidence>
<evidence type="ECO:0000313" key="2">
    <source>
        <dbReference type="EMBL" id="ARQ01970.1"/>
    </source>
</evidence>
<dbReference type="KEGG" id="psin:CAK95_24860"/>
<dbReference type="Gene3D" id="3.40.190.150">
    <property type="entry name" value="Bordetella uptake gene, domain 1"/>
    <property type="match status" value="1"/>
</dbReference>
<name>A0A1W6ZXC1_9HYPH</name>
<protein>
    <submittedName>
        <fullName evidence="2">Uncharacterized protein</fullName>
    </submittedName>
</protein>
<dbReference type="CDD" id="cd07012">
    <property type="entry name" value="PBP2_Bug_TTT"/>
    <property type="match status" value="1"/>
</dbReference>
<dbReference type="Proteomes" id="UP000194137">
    <property type="component" value="Chromosome"/>
</dbReference>
<reference evidence="2 3" key="1">
    <citation type="submission" date="2017-05" db="EMBL/GenBank/DDBJ databases">
        <title>Full genome sequence of Pseudorhodoplanes sinuspersici.</title>
        <authorList>
            <person name="Dastgheib S.M.M."/>
            <person name="Shavandi M."/>
            <person name="Tirandaz H."/>
        </authorList>
    </citation>
    <scope>NUCLEOTIDE SEQUENCE [LARGE SCALE GENOMIC DNA]</scope>
    <source>
        <strain evidence="2 3">RIPI110</strain>
    </source>
</reference>
<dbReference type="Pfam" id="PF03401">
    <property type="entry name" value="TctC"/>
    <property type="match status" value="1"/>
</dbReference>
<evidence type="ECO:0000256" key="1">
    <source>
        <dbReference type="ARBA" id="ARBA00006987"/>
    </source>
</evidence>